<proteinExistence type="predicted"/>
<name>A0A6I3S188_9BURK</name>
<dbReference type="Gene3D" id="3.90.320.10">
    <property type="match status" value="1"/>
</dbReference>
<comment type="caution">
    <text evidence="2">The sequence shown here is derived from an EMBL/GenBank/DDBJ whole genome shotgun (WGS) entry which is preliminary data.</text>
</comment>
<dbReference type="InterPro" id="IPR011335">
    <property type="entry name" value="Restrct_endonuc-II-like"/>
</dbReference>
<evidence type="ECO:0000313" key="3">
    <source>
        <dbReference type="Proteomes" id="UP000462362"/>
    </source>
</evidence>
<dbReference type="InterPro" id="IPR011604">
    <property type="entry name" value="PDDEXK-like_dom_sf"/>
</dbReference>
<gene>
    <name evidence="2" type="ORF">GMD42_07010</name>
</gene>
<protein>
    <recommendedName>
        <fullName evidence="1">YqaJ viral recombinase domain-containing protein</fullName>
    </recommendedName>
</protein>
<evidence type="ECO:0000259" key="1">
    <source>
        <dbReference type="Pfam" id="PF09588"/>
    </source>
</evidence>
<dbReference type="AlphaFoldDB" id="A0A6I3S188"/>
<accession>A0A6I3S188</accession>
<dbReference type="InterPro" id="IPR017482">
    <property type="entry name" value="Lambda-type_endonuclease"/>
</dbReference>
<dbReference type="Proteomes" id="UP000462362">
    <property type="component" value="Unassembled WGS sequence"/>
</dbReference>
<organism evidence="2 3">
    <name type="scientific">Parasutterella excrementihominis</name>
    <dbReference type="NCBI Taxonomy" id="487175"/>
    <lineage>
        <taxon>Bacteria</taxon>
        <taxon>Pseudomonadati</taxon>
        <taxon>Pseudomonadota</taxon>
        <taxon>Betaproteobacteria</taxon>
        <taxon>Burkholderiales</taxon>
        <taxon>Sutterellaceae</taxon>
        <taxon>Parasutterella</taxon>
    </lineage>
</organism>
<feature type="domain" description="YqaJ viral recombinase" evidence="1">
    <location>
        <begin position="23"/>
        <end position="158"/>
    </location>
</feature>
<dbReference type="SUPFAM" id="SSF52980">
    <property type="entry name" value="Restriction endonuclease-like"/>
    <property type="match status" value="1"/>
</dbReference>
<dbReference type="EMBL" id="WNCL01000017">
    <property type="protein sequence ID" value="MTU43371.1"/>
    <property type="molecule type" value="Genomic_DNA"/>
</dbReference>
<dbReference type="InterPro" id="IPR019080">
    <property type="entry name" value="YqaJ_viral_recombinase"/>
</dbReference>
<evidence type="ECO:0000313" key="2">
    <source>
        <dbReference type="EMBL" id="MTU43371.1"/>
    </source>
</evidence>
<reference evidence="2 3" key="1">
    <citation type="journal article" date="2019" name="Nat. Med.">
        <title>A library of human gut bacterial isolates paired with longitudinal multiomics data enables mechanistic microbiome research.</title>
        <authorList>
            <person name="Poyet M."/>
            <person name="Groussin M."/>
            <person name="Gibbons S.M."/>
            <person name="Avila-Pacheco J."/>
            <person name="Jiang X."/>
            <person name="Kearney S.M."/>
            <person name="Perrotta A.R."/>
            <person name="Berdy B."/>
            <person name="Zhao S."/>
            <person name="Lieberman T.D."/>
            <person name="Swanson P.K."/>
            <person name="Smith M."/>
            <person name="Roesemann S."/>
            <person name="Alexander J.E."/>
            <person name="Rich S.A."/>
            <person name="Livny J."/>
            <person name="Vlamakis H."/>
            <person name="Clish C."/>
            <person name="Bullock K."/>
            <person name="Deik A."/>
            <person name="Scott J."/>
            <person name="Pierce K.A."/>
            <person name="Xavier R.J."/>
            <person name="Alm E.J."/>
        </authorList>
    </citation>
    <scope>NUCLEOTIDE SEQUENCE [LARGE SCALE GENOMIC DNA]</scope>
    <source>
        <strain evidence="2 3">BIOML-A2</strain>
    </source>
</reference>
<sequence length="341" mass="38566">MKSRSNRRRAMLKVTLQQGSDSWLDWRREGLTATEAGVILNQNPNKSPWRLWMEKKGKATPQDLSSVPAVRFGRENEDTARKIFECTHSTTAPAVCAEWDADRRFRASFDGLTPDGIPVEFKCPPGNTLADVRENGEFSEAYLLYFFQVQHQLLVSEAPYGWLCFLDGMKLIEFKILRSEETIRQIISAGKVFLDSLKGNEPPAADQSKDPLILSGESAKTWLELAETWLACEQHIKEVERYKKLQGEVADKMKEILGDFKFCEGFGVRLSASDTLGAIDWKKFAESVNAAPSEYEKFRKAGSKKYRVTPTGRLGPEGFDTAELEILEKSQDDIASADWMF</sequence>
<dbReference type="NCBIfam" id="TIGR03033">
    <property type="entry name" value="phage_rel_nuc"/>
    <property type="match status" value="1"/>
</dbReference>
<dbReference type="Pfam" id="PF09588">
    <property type="entry name" value="YqaJ"/>
    <property type="match status" value="1"/>
</dbReference>